<accession>A0A556V6N0</accession>
<evidence type="ECO:0000256" key="1">
    <source>
        <dbReference type="ARBA" id="ARBA00005742"/>
    </source>
</evidence>
<organism evidence="5 6">
    <name type="scientific">Bagarius yarrelli</name>
    <name type="common">Goonch</name>
    <name type="synonym">Bagrus yarrelli</name>
    <dbReference type="NCBI Taxonomy" id="175774"/>
    <lineage>
        <taxon>Eukaryota</taxon>
        <taxon>Metazoa</taxon>
        <taxon>Chordata</taxon>
        <taxon>Craniata</taxon>
        <taxon>Vertebrata</taxon>
        <taxon>Euteleostomi</taxon>
        <taxon>Actinopterygii</taxon>
        <taxon>Neopterygii</taxon>
        <taxon>Teleostei</taxon>
        <taxon>Ostariophysi</taxon>
        <taxon>Siluriformes</taxon>
        <taxon>Sisoridae</taxon>
        <taxon>Sisorinae</taxon>
        <taxon>Bagarius</taxon>
    </lineage>
</organism>
<feature type="region of interest" description="Disordered" evidence="2">
    <location>
        <begin position="109"/>
        <end position="128"/>
    </location>
</feature>
<feature type="domain" description="Selenoprotein F/M" evidence="4">
    <location>
        <begin position="46"/>
        <end position="92"/>
    </location>
</feature>
<evidence type="ECO:0000256" key="3">
    <source>
        <dbReference type="SAM" id="SignalP"/>
    </source>
</evidence>
<gene>
    <name evidence="5" type="ORF">Baya_13600</name>
</gene>
<keyword evidence="3" id="KW-0732">Signal</keyword>
<dbReference type="AlphaFoldDB" id="A0A556V6N0"/>
<protein>
    <submittedName>
        <fullName evidence="5">Selenoprotein M</fullName>
    </submittedName>
</protein>
<dbReference type="EMBL" id="VCAZ01000136">
    <property type="protein sequence ID" value="TSW89633.1"/>
    <property type="molecule type" value="Genomic_DNA"/>
</dbReference>
<evidence type="ECO:0000259" key="4">
    <source>
        <dbReference type="Pfam" id="PF08806"/>
    </source>
</evidence>
<dbReference type="SUPFAM" id="SSF52833">
    <property type="entry name" value="Thioredoxin-like"/>
    <property type="match status" value="1"/>
</dbReference>
<dbReference type="Proteomes" id="UP000319801">
    <property type="component" value="Unassembled WGS sequence"/>
</dbReference>
<dbReference type="Gene3D" id="3.40.30.50">
    <property type="entry name" value="Sep15/SelM thioredoxin-like domain, active-site redox motif"/>
    <property type="match status" value="1"/>
</dbReference>
<dbReference type="InterPro" id="IPR036249">
    <property type="entry name" value="Thioredoxin-like_sf"/>
</dbReference>
<dbReference type="InterPro" id="IPR014912">
    <property type="entry name" value="Sep15_SelM_dom"/>
</dbReference>
<name>A0A556V6N0_BAGYA</name>
<evidence type="ECO:0000313" key="6">
    <source>
        <dbReference type="Proteomes" id="UP000319801"/>
    </source>
</evidence>
<evidence type="ECO:0000256" key="2">
    <source>
        <dbReference type="SAM" id="MobiDB-lite"/>
    </source>
</evidence>
<keyword evidence="6" id="KW-1185">Reference proteome</keyword>
<dbReference type="OrthoDB" id="25165at2759"/>
<sequence>MWTLLWIAFLPSIILAYELDWKKLDGLARAKVECVCSLTVFFSLSHNLELKYIPGADPELILLNHYYKELDRIPLSFMTRMEINSLLVELGFYKKAHSEDDVPEEFRFAPAKDSPFPENHINQPEKEL</sequence>
<proteinExistence type="inferred from homology"/>
<reference evidence="5 6" key="1">
    <citation type="journal article" date="2019" name="Genome Biol. Evol.">
        <title>Whole-Genome Sequencing of the Giant Devil Catfish, Bagarius yarrelli.</title>
        <authorList>
            <person name="Jiang W."/>
            <person name="Lv Y."/>
            <person name="Cheng L."/>
            <person name="Yang K."/>
            <person name="Chao B."/>
            <person name="Wang X."/>
            <person name="Li Y."/>
            <person name="Pan X."/>
            <person name="You X."/>
            <person name="Zhang Y."/>
            <person name="Yang J."/>
            <person name="Li J."/>
            <person name="Zhang X."/>
            <person name="Liu S."/>
            <person name="Sun C."/>
            <person name="Yang J."/>
            <person name="Shi Q."/>
        </authorList>
    </citation>
    <scope>NUCLEOTIDE SEQUENCE [LARGE SCALE GENOMIC DNA]</scope>
    <source>
        <strain evidence="5">JWS20170419001</strain>
        <tissue evidence="5">Muscle</tissue>
    </source>
</reference>
<feature type="signal peptide" evidence="3">
    <location>
        <begin position="1"/>
        <end position="16"/>
    </location>
</feature>
<feature type="chain" id="PRO_5021982424" evidence="3">
    <location>
        <begin position="17"/>
        <end position="128"/>
    </location>
</feature>
<evidence type="ECO:0000313" key="5">
    <source>
        <dbReference type="EMBL" id="TSW89633.1"/>
    </source>
</evidence>
<dbReference type="Pfam" id="PF08806">
    <property type="entry name" value="Sep15_SelM"/>
    <property type="match status" value="1"/>
</dbReference>
<comment type="similarity">
    <text evidence="1">Belongs to the selenoprotein M/F family.</text>
</comment>
<comment type="caution">
    <text evidence="5">The sequence shown here is derived from an EMBL/GenBank/DDBJ whole genome shotgun (WGS) entry which is preliminary data.</text>
</comment>
<dbReference type="InterPro" id="IPR038219">
    <property type="entry name" value="Sep15/SelM_sf"/>
</dbReference>